<proteinExistence type="predicted"/>
<organism evidence="2 3">
    <name type="scientific">Listeria monocytogenes</name>
    <dbReference type="NCBI Taxonomy" id="1639"/>
    <lineage>
        <taxon>Bacteria</taxon>
        <taxon>Bacillati</taxon>
        <taxon>Bacillota</taxon>
        <taxon>Bacilli</taxon>
        <taxon>Bacillales</taxon>
        <taxon>Listeriaceae</taxon>
        <taxon>Listeria</taxon>
    </lineage>
</organism>
<name>A0AAX1V1B2_LISMN</name>
<sequence>MKGQMLFSILVIIAAALALINLCNLILILILI</sequence>
<accession>A0AAX1V1B2</accession>
<evidence type="ECO:0000256" key="1">
    <source>
        <dbReference type="SAM" id="Phobius"/>
    </source>
</evidence>
<gene>
    <name evidence="2" type="ORF">DYZ50_02869</name>
</gene>
<keyword evidence="1" id="KW-0472">Membrane</keyword>
<evidence type="ECO:0000313" key="3">
    <source>
        <dbReference type="Proteomes" id="UP000285054"/>
    </source>
</evidence>
<evidence type="ECO:0000313" key="2">
    <source>
        <dbReference type="EMBL" id="RJZ19039.1"/>
    </source>
</evidence>
<keyword evidence="1" id="KW-1133">Transmembrane helix</keyword>
<dbReference type="EMBL" id="QXKO01000009">
    <property type="protein sequence ID" value="RJZ19039.1"/>
    <property type="molecule type" value="Genomic_DNA"/>
</dbReference>
<protein>
    <submittedName>
        <fullName evidence="2">Uncharacterized protein</fullName>
    </submittedName>
</protein>
<comment type="caution">
    <text evidence="2">The sequence shown here is derived from an EMBL/GenBank/DDBJ whole genome shotgun (WGS) entry which is preliminary data.</text>
</comment>
<keyword evidence="1" id="KW-0812">Transmembrane</keyword>
<dbReference type="Proteomes" id="UP000285054">
    <property type="component" value="Unassembled WGS sequence"/>
</dbReference>
<reference evidence="2 3" key="1">
    <citation type="journal article" date="2018" name="BMC Genomics">
        <title>Genes significantly associated with lineage II food isolates of Listeria monocytogenes.</title>
        <authorList>
            <person name="Pirone-Davies C."/>
            <person name="Chen Y."/>
            <person name="Pightling A."/>
            <person name="Ryan G."/>
            <person name="Wang Y."/>
            <person name="Yao K."/>
            <person name="Hoffmann M."/>
            <person name="Allard M.W."/>
        </authorList>
    </citation>
    <scope>NUCLEOTIDE SEQUENCE [LARGE SCALE GENOMIC DNA]</scope>
    <source>
        <strain evidence="2 3">PNUSAL000190</strain>
    </source>
</reference>
<feature type="transmembrane region" description="Helical" evidence="1">
    <location>
        <begin position="6"/>
        <end position="31"/>
    </location>
</feature>
<dbReference type="AlphaFoldDB" id="A0AAX1V1B2"/>